<dbReference type="AlphaFoldDB" id="A0A2Y9RHH5"/>
<protein>
    <submittedName>
        <fullName evidence="4">Lamin tail domain-containing protein 1</fullName>
    </submittedName>
</protein>
<dbReference type="InParanoid" id="A0A2Y9RHH5"/>
<dbReference type="PROSITE" id="PS51841">
    <property type="entry name" value="LTD"/>
    <property type="match status" value="1"/>
</dbReference>
<sequence length="573" mass="65147">MIYFPGKERSLLVKMKERQAVKKTSATQHSEVPEQEDKMEKQTRYGCISQYNTEMLELSFYDCTWFSTNQLQRDQTTKKTEDKQEASSSMTQRSFVHFFPTRLSSDATTLPFSRSLSHEMPLSCYVSSSQISGLTASTSEARSSKSSPMNHPKTENSLGIDSFTVPKKQTPFLASEAAVIGEGEDYFHSLFGDSEKLNTCSSHLEKTWKHFSMILDEVGHFRSSALGHIKIVDVNANGLFVRLINSSRDKEMEIGDHILQQNLNGQRVSSYRFLPKIIMQANSTVTVWAAASEAKHQPPSDFLWKEQNKFGTSPNCTTILCKPNGEAIAWYTPIHWKQAWAKLETDIEFDRCSVVTATPQKNMFQWPTSATTKEKQDQQDISPCQMEYIQLVIKRKKEIPPTLFPTRSPWCHNPNVPGHPYSPLTKLHNICSTGRYSEREPSPQSARPDPAPVHWTTADIRLGMRGIAKNMIQVQGKQKDTVENVPAHCLPNLIFLGDSRRPGDRRMTQDLQREISEFKQLWKLRPLCACRRNARPPPRWPRPRSRAPSEGEGRRGASARPRSPPGCAIRQCK</sequence>
<proteinExistence type="predicted"/>
<feature type="region of interest" description="Disordered" evidence="1">
    <location>
        <begin position="136"/>
        <end position="161"/>
    </location>
</feature>
<reference evidence="4" key="1">
    <citation type="submission" date="2025-08" db="UniProtKB">
        <authorList>
            <consortium name="RefSeq"/>
        </authorList>
    </citation>
    <scope>IDENTIFICATION</scope>
</reference>
<dbReference type="STRING" id="127582.A0A2Y9RHH5"/>
<evidence type="ECO:0000313" key="4">
    <source>
        <dbReference type="RefSeq" id="XP_023593867.1"/>
    </source>
</evidence>
<dbReference type="InterPro" id="IPR042840">
    <property type="entry name" value="LMNTD1"/>
</dbReference>
<dbReference type="KEGG" id="tmu:101355888"/>
<accession>A0A2Y9RHH5</accession>
<dbReference type="Gene3D" id="2.60.40.1260">
    <property type="entry name" value="Lamin Tail domain"/>
    <property type="match status" value="1"/>
</dbReference>
<dbReference type="InterPro" id="IPR001322">
    <property type="entry name" value="Lamin_tail_dom"/>
</dbReference>
<name>A0A2Y9RHH5_TRIMA</name>
<feature type="region of interest" description="Disordered" evidence="1">
    <location>
        <begin position="434"/>
        <end position="453"/>
    </location>
</feature>
<dbReference type="GO" id="GO:0005635">
    <property type="term" value="C:nuclear envelope"/>
    <property type="evidence" value="ECO:0007669"/>
    <property type="project" value="TreeGrafter"/>
</dbReference>
<dbReference type="PANTHER" id="PTHR47012:SF1">
    <property type="entry name" value="LAMIN TAIL DOMAIN-CONTAINING PROTEIN 1"/>
    <property type="match status" value="1"/>
</dbReference>
<dbReference type="CTD" id="160492"/>
<feature type="compositionally biased region" description="Low complexity" evidence="1">
    <location>
        <begin position="136"/>
        <end position="147"/>
    </location>
</feature>
<dbReference type="PANTHER" id="PTHR47012">
    <property type="entry name" value="LAMIN TAIL DOMAIN-CONTAINING PROTEIN 1"/>
    <property type="match status" value="1"/>
</dbReference>
<dbReference type="Pfam" id="PF00932">
    <property type="entry name" value="LTD"/>
    <property type="match status" value="1"/>
</dbReference>
<gene>
    <name evidence="4" type="primary">LMNTD1</name>
</gene>
<organism evidence="3 4">
    <name type="scientific">Trichechus manatus latirostris</name>
    <name type="common">Florida manatee</name>
    <dbReference type="NCBI Taxonomy" id="127582"/>
    <lineage>
        <taxon>Eukaryota</taxon>
        <taxon>Metazoa</taxon>
        <taxon>Chordata</taxon>
        <taxon>Craniata</taxon>
        <taxon>Vertebrata</taxon>
        <taxon>Euteleostomi</taxon>
        <taxon>Mammalia</taxon>
        <taxon>Eutheria</taxon>
        <taxon>Afrotheria</taxon>
        <taxon>Sirenia</taxon>
        <taxon>Trichechidae</taxon>
        <taxon>Trichechus</taxon>
    </lineage>
</organism>
<dbReference type="Proteomes" id="UP000248480">
    <property type="component" value="Unplaced"/>
</dbReference>
<dbReference type="SUPFAM" id="SSF74853">
    <property type="entry name" value="Lamin A/C globular tail domain"/>
    <property type="match status" value="1"/>
</dbReference>
<evidence type="ECO:0000259" key="2">
    <source>
        <dbReference type="PROSITE" id="PS51841"/>
    </source>
</evidence>
<evidence type="ECO:0000313" key="3">
    <source>
        <dbReference type="Proteomes" id="UP000248480"/>
    </source>
</evidence>
<dbReference type="InterPro" id="IPR036415">
    <property type="entry name" value="Lamin_tail_dom_sf"/>
</dbReference>
<dbReference type="GO" id="GO:0005737">
    <property type="term" value="C:cytoplasm"/>
    <property type="evidence" value="ECO:0007669"/>
    <property type="project" value="TreeGrafter"/>
</dbReference>
<evidence type="ECO:0000256" key="1">
    <source>
        <dbReference type="SAM" id="MobiDB-lite"/>
    </source>
</evidence>
<keyword evidence="3" id="KW-1185">Reference proteome</keyword>
<dbReference type="RefSeq" id="XP_023593867.1">
    <property type="nucleotide sequence ID" value="XM_023738099.1"/>
</dbReference>
<dbReference type="FunCoup" id="A0A2Y9RHH5">
    <property type="interactions" value="50"/>
</dbReference>
<feature type="region of interest" description="Disordered" evidence="1">
    <location>
        <begin position="19"/>
        <end position="38"/>
    </location>
</feature>
<dbReference type="GeneID" id="101355888"/>
<feature type="domain" description="LTD" evidence="2">
    <location>
        <begin position="217"/>
        <end position="335"/>
    </location>
</feature>
<feature type="region of interest" description="Disordered" evidence="1">
    <location>
        <begin position="533"/>
        <end position="573"/>
    </location>
</feature>